<reference evidence="5 6" key="1">
    <citation type="journal article" date="2019" name="Nat. Ecol. Evol.">
        <title>Megaphylogeny resolves global patterns of mushroom evolution.</title>
        <authorList>
            <person name="Varga T."/>
            <person name="Krizsan K."/>
            <person name="Foldi C."/>
            <person name="Dima B."/>
            <person name="Sanchez-Garcia M."/>
            <person name="Sanchez-Ramirez S."/>
            <person name="Szollosi G.J."/>
            <person name="Szarkandi J.G."/>
            <person name="Papp V."/>
            <person name="Albert L."/>
            <person name="Andreopoulos W."/>
            <person name="Angelini C."/>
            <person name="Antonin V."/>
            <person name="Barry K.W."/>
            <person name="Bougher N.L."/>
            <person name="Buchanan P."/>
            <person name="Buyck B."/>
            <person name="Bense V."/>
            <person name="Catcheside P."/>
            <person name="Chovatia M."/>
            <person name="Cooper J."/>
            <person name="Damon W."/>
            <person name="Desjardin D."/>
            <person name="Finy P."/>
            <person name="Geml J."/>
            <person name="Haridas S."/>
            <person name="Hughes K."/>
            <person name="Justo A."/>
            <person name="Karasinski D."/>
            <person name="Kautmanova I."/>
            <person name="Kiss B."/>
            <person name="Kocsube S."/>
            <person name="Kotiranta H."/>
            <person name="LaButti K.M."/>
            <person name="Lechner B.E."/>
            <person name="Liimatainen K."/>
            <person name="Lipzen A."/>
            <person name="Lukacs Z."/>
            <person name="Mihaltcheva S."/>
            <person name="Morgado L.N."/>
            <person name="Niskanen T."/>
            <person name="Noordeloos M.E."/>
            <person name="Ohm R.A."/>
            <person name="Ortiz-Santana B."/>
            <person name="Ovrebo C."/>
            <person name="Racz N."/>
            <person name="Riley R."/>
            <person name="Savchenko A."/>
            <person name="Shiryaev A."/>
            <person name="Soop K."/>
            <person name="Spirin V."/>
            <person name="Szebenyi C."/>
            <person name="Tomsovsky M."/>
            <person name="Tulloss R.E."/>
            <person name="Uehling J."/>
            <person name="Grigoriev I.V."/>
            <person name="Vagvolgyi C."/>
            <person name="Papp T."/>
            <person name="Martin F.M."/>
            <person name="Miettinen O."/>
            <person name="Hibbett D.S."/>
            <person name="Nagy L.G."/>
        </authorList>
    </citation>
    <scope>NUCLEOTIDE SEQUENCE [LARGE SCALE GENOMIC DNA]</scope>
    <source>
        <strain evidence="5 6">CBS 309.79</strain>
    </source>
</reference>
<keyword evidence="2" id="KW-0808">Transferase</keyword>
<gene>
    <name evidence="5" type="ORF">BDV98DRAFT_595011</name>
</gene>
<dbReference type="GO" id="GO:0000287">
    <property type="term" value="F:magnesium ion binding"/>
    <property type="evidence" value="ECO:0007669"/>
    <property type="project" value="InterPro"/>
</dbReference>
<evidence type="ECO:0000259" key="4">
    <source>
        <dbReference type="Pfam" id="PF22624"/>
    </source>
</evidence>
<dbReference type="GO" id="GO:0019878">
    <property type="term" value="P:lysine biosynthetic process via aminoadipic acid"/>
    <property type="evidence" value="ECO:0007669"/>
    <property type="project" value="TreeGrafter"/>
</dbReference>
<dbReference type="EMBL" id="ML178834">
    <property type="protein sequence ID" value="TFK99323.1"/>
    <property type="molecule type" value="Genomic_DNA"/>
</dbReference>
<dbReference type="Pfam" id="PF01648">
    <property type="entry name" value="ACPS"/>
    <property type="match status" value="1"/>
</dbReference>
<evidence type="ECO:0000313" key="6">
    <source>
        <dbReference type="Proteomes" id="UP000305067"/>
    </source>
</evidence>
<evidence type="ECO:0000259" key="3">
    <source>
        <dbReference type="Pfam" id="PF01648"/>
    </source>
</evidence>
<dbReference type="SUPFAM" id="SSF56214">
    <property type="entry name" value="4'-phosphopantetheinyl transferase"/>
    <property type="match status" value="2"/>
</dbReference>
<evidence type="ECO:0000256" key="1">
    <source>
        <dbReference type="ARBA" id="ARBA00013172"/>
    </source>
</evidence>
<dbReference type="PANTHER" id="PTHR12215:SF10">
    <property type="entry name" value="L-AMINOADIPATE-SEMIALDEHYDE DEHYDROGENASE-PHOSPHOPANTETHEINYL TRANSFERASE"/>
    <property type="match status" value="1"/>
</dbReference>
<name>A0A5C3QLS1_9AGAR</name>
<dbReference type="AlphaFoldDB" id="A0A5C3QLS1"/>
<keyword evidence="6" id="KW-1185">Reference proteome</keyword>
<sequence length="305" mass="33995">MPDKIKVKAVLFTEDEVSDDLYHQALGFVVDEESRAKIKRYYHRADACRSLIGRLLVQEMLTVERGITFSSGTTGGQDVTFDRTKAGKPLVLSPTLLPSLAFNITHDNAVIALACCDPTMSSYQAESDELLVGIDVMKVSLPSKRETLTGFIEMFREQLTPLEQSSLGLSSPTFTSSSHPPQTPTPAEILDRFFQIWVLKEAYTKALGLGLGFDFQRIEYDIPNTVVRVDGKNITAQGFGERGWRFFRFELRHGEEKYVGMVARFEGKEEKGLHVAEGSGRVEVLPLECMAKVEAKDFLQRAGGC</sequence>
<organism evidence="5 6">
    <name type="scientific">Pterulicium gracile</name>
    <dbReference type="NCBI Taxonomy" id="1884261"/>
    <lineage>
        <taxon>Eukaryota</taxon>
        <taxon>Fungi</taxon>
        <taxon>Dikarya</taxon>
        <taxon>Basidiomycota</taxon>
        <taxon>Agaricomycotina</taxon>
        <taxon>Agaricomycetes</taxon>
        <taxon>Agaricomycetidae</taxon>
        <taxon>Agaricales</taxon>
        <taxon>Pleurotineae</taxon>
        <taxon>Pterulaceae</taxon>
        <taxon>Pterulicium</taxon>
    </lineage>
</organism>
<dbReference type="OrthoDB" id="26719at2759"/>
<protein>
    <recommendedName>
        <fullName evidence="1">holo-[acyl-carrier-protein] synthase</fullName>
        <ecNumber evidence="1">2.7.8.7</ecNumber>
    </recommendedName>
</protein>
<dbReference type="Pfam" id="PF22624">
    <property type="entry name" value="AASDHPPT_N"/>
    <property type="match status" value="1"/>
</dbReference>
<dbReference type="InterPro" id="IPR055066">
    <property type="entry name" value="AASDHPPT_N"/>
</dbReference>
<evidence type="ECO:0000313" key="5">
    <source>
        <dbReference type="EMBL" id="TFK99323.1"/>
    </source>
</evidence>
<feature type="domain" description="4'-phosphopantetheinyl transferase N-terminal" evidence="4">
    <location>
        <begin position="28"/>
        <end position="115"/>
    </location>
</feature>
<dbReference type="EC" id="2.7.8.7" evidence="1"/>
<evidence type="ECO:0000256" key="2">
    <source>
        <dbReference type="ARBA" id="ARBA00022679"/>
    </source>
</evidence>
<dbReference type="InterPro" id="IPR037143">
    <property type="entry name" value="4-PPantetheinyl_Trfase_dom_sf"/>
</dbReference>
<dbReference type="InterPro" id="IPR008278">
    <property type="entry name" value="4-PPantetheinyl_Trfase_dom"/>
</dbReference>
<dbReference type="GO" id="GO:0008897">
    <property type="term" value="F:holo-[acyl-carrier-protein] synthase activity"/>
    <property type="evidence" value="ECO:0007669"/>
    <property type="project" value="UniProtKB-EC"/>
</dbReference>
<accession>A0A5C3QLS1</accession>
<feature type="domain" description="4'-phosphopantetheinyl transferase" evidence="3">
    <location>
        <begin position="132"/>
        <end position="222"/>
    </location>
</feature>
<dbReference type="Gene3D" id="3.90.470.20">
    <property type="entry name" value="4'-phosphopantetheinyl transferase domain"/>
    <property type="match status" value="1"/>
</dbReference>
<proteinExistence type="predicted"/>
<dbReference type="InterPro" id="IPR050559">
    <property type="entry name" value="P-Pant_transferase_sf"/>
</dbReference>
<dbReference type="STRING" id="1884261.A0A5C3QLS1"/>
<dbReference type="PANTHER" id="PTHR12215">
    <property type="entry name" value="PHOSPHOPANTETHEINE TRANSFERASE"/>
    <property type="match status" value="1"/>
</dbReference>
<dbReference type="Proteomes" id="UP000305067">
    <property type="component" value="Unassembled WGS sequence"/>
</dbReference>
<dbReference type="GO" id="GO:0005829">
    <property type="term" value="C:cytosol"/>
    <property type="evidence" value="ECO:0007669"/>
    <property type="project" value="TreeGrafter"/>
</dbReference>